<comment type="caution">
    <text evidence="1">The sequence shown here is derived from an EMBL/GenBank/DDBJ whole genome shotgun (WGS) entry which is preliminary data.</text>
</comment>
<accession>A0A0R1V8C6</accession>
<protein>
    <submittedName>
        <fullName evidence="1">Uncharacterized protein</fullName>
    </submittedName>
</protein>
<dbReference type="PATRIC" id="fig|1423743.5.peg.1515"/>
<dbReference type="Proteomes" id="UP000051966">
    <property type="component" value="Unassembled WGS sequence"/>
</dbReference>
<reference evidence="1 2" key="1">
    <citation type="journal article" date="2015" name="Genome Announc.">
        <title>Expanding the biotechnology potential of lactobacilli through comparative genomics of 213 strains and associated genera.</title>
        <authorList>
            <person name="Sun Z."/>
            <person name="Harris H.M."/>
            <person name="McCann A."/>
            <person name="Guo C."/>
            <person name="Argimon S."/>
            <person name="Zhang W."/>
            <person name="Yang X."/>
            <person name="Jeffery I.B."/>
            <person name="Cooney J.C."/>
            <person name="Kagawa T.F."/>
            <person name="Liu W."/>
            <person name="Song Y."/>
            <person name="Salvetti E."/>
            <person name="Wrobel A."/>
            <person name="Rasinkangas P."/>
            <person name="Parkhill J."/>
            <person name="Rea M.C."/>
            <person name="O'Sullivan O."/>
            <person name="Ritari J."/>
            <person name="Douillard F.P."/>
            <person name="Paul Ross R."/>
            <person name="Yang R."/>
            <person name="Briner A.E."/>
            <person name="Felis G.E."/>
            <person name="de Vos W.M."/>
            <person name="Barrangou R."/>
            <person name="Klaenhammer T.R."/>
            <person name="Caufield P.W."/>
            <person name="Cui Y."/>
            <person name="Zhang H."/>
            <person name="O'Toole P.W."/>
        </authorList>
    </citation>
    <scope>NUCLEOTIDE SEQUENCE [LARGE SCALE GENOMIC DNA]</scope>
    <source>
        <strain evidence="1 2">DSM 18382</strain>
    </source>
</reference>
<proteinExistence type="predicted"/>
<dbReference type="EMBL" id="AZFY01000148">
    <property type="protein sequence ID" value="KRM01754.1"/>
    <property type="molecule type" value="Genomic_DNA"/>
</dbReference>
<keyword evidence="2" id="KW-1185">Reference proteome</keyword>
<organism evidence="1 2">
    <name type="scientific">Lentilactobacillus farraginis DSM 18382 = JCM 14108</name>
    <dbReference type="NCBI Taxonomy" id="1423743"/>
    <lineage>
        <taxon>Bacteria</taxon>
        <taxon>Bacillati</taxon>
        <taxon>Bacillota</taxon>
        <taxon>Bacilli</taxon>
        <taxon>Lactobacillales</taxon>
        <taxon>Lactobacillaceae</taxon>
        <taxon>Lentilactobacillus</taxon>
    </lineage>
</organism>
<sequence>MVIAVTCGVSTFFTQRDASASIKWHRYYDMIFGHYHKQKVVKYSPTGWGRFEAGLKSEDFKIDKYTQYTYNKKNRTMLVRYKNTNIMLPVKYNYIKIKLSDGHKVPIFTYHCELLGHK</sequence>
<dbReference type="AlphaFoldDB" id="A0A0R1V8C6"/>
<evidence type="ECO:0000313" key="2">
    <source>
        <dbReference type="Proteomes" id="UP000051966"/>
    </source>
</evidence>
<evidence type="ECO:0000313" key="1">
    <source>
        <dbReference type="EMBL" id="KRM01754.1"/>
    </source>
</evidence>
<name>A0A0R1V8C6_9LACO</name>
<gene>
    <name evidence="1" type="ORF">FD41_GL001463</name>
</gene>